<evidence type="ECO:0000256" key="1">
    <source>
        <dbReference type="SAM" id="Phobius"/>
    </source>
</evidence>
<sequence>MYKYFVMVIYMLACFTSIQVVANWRRTRSADDGFMFPGQESTITPMESTTLELGNRHIIGASSNCGMGEVSVDGLCRKRFTVNRGRTMVTRKPKRVTTSSSNINVTKKH</sequence>
<reference evidence="3 4" key="2">
    <citation type="journal article" date="2018" name="Elife">
        <title>Firefly genomes illuminate parallel origins of bioluminescence in beetles.</title>
        <authorList>
            <person name="Fallon T.R."/>
            <person name="Lower S.E."/>
            <person name="Chang C.H."/>
            <person name="Bessho-Uehara M."/>
            <person name="Martin G.J."/>
            <person name="Bewick A.J."/>
            <person name="Behringer M."/>
            <person name="Debat H.J."/>
            <person name="Wong I."/>
            <person name="Day J.C."/>
            <person name="Suvorov A."/>
            <person name="Silva C.J."/>
            <person name="Stanger-Hall K.F."/>
            <person name="Hall D.W."/>
            <person name="Schmitz R.J."/>
            <person name="Nelson D.R."/>
            <person name="Lewis S.M."/>
            <person name="Shigenobu S."/>
            <person name="Bybee S.M."/>
            <person name="Larracuente A.M."/>
            <person name="Oba Y."/>
            <person name="Weng J.K."/>
        </authorList>
    </citation>
    <scope>NUCLEOTIDE SEQUENCE [LARGE SCALE GENOMIC DNA]</scope>
    <source>
        <strain evidence="3">1611_PpyrPB1</strain>
        <tissue evidence="3">Whole body</tissue>
    </source>
</reference>
<gene>
    <name evidence="3" type="ORF">PPYR_08001</name>
</gene>
<proteinExistence type="predicted"/>
<keyword evidence="1" id="KW-0812">Transmembrane</keyword>
<dbReference type="InParanoid" id="A0A1Y1KHH4"/>
<keyword evidence="4" id="KW-1185">Reference proteome</keyword>
<dbReference type="Proteomes" id="UP000327044">
    <property type="component" value="Unassembled WGS sequence"/>
</dbReference>
<accession>A0A1Y1KHH4</accession>
<keyword evidence="1" id="KW-1133">Transmembrane helix</keyword>
<evidence type="ECO:0000313" key="2">
    <source>
        <dbReference type="EMBL" id="JAV58866.1"/>
    </source>
</evidence>
<dbReference type="AlphaFoldDB" id="A0A1Y1KHH4"/>
<dbReference type="EMBL" id="GEZM01087181">
    <property type="protein sequence ID" value="JAV58866.1"/>
    <property type="molecule type" value="Transcribed_RNA"/>
</dbReference>
<keyword evidence="1" id="KW-0472">Membrane</keyword>
<reference evidence="3" key="3">
    <citation type="submission" date="2019-08" db="EMBL/GenBank/DDBJ databases">
        <authorList>
            <consortium name="Photinus pyralis genome working group"/>
            <person name="Fallon T.R."/>
            <person name="Sander Lower S.E."/>
            <person name="Weng J.-K."/>
        </authorList>
    </citation>
    <scope>NUCLEOTIDE SEQUENCE</scope>
    <source>
        <strain evidence="3">1611_PpyrPB1</strain>
        <tissue evidence="3">Whole body</tissue>
    </source>
</reference>
<protein>
    <submittedName>
        <fullName evidence="2">Uncharacterized protein</fullName>
    </submittedName>
</protein>
<reference evidence="2" key="1">
    <citation type="journal article" date="2016" name="Sci. Rep.">
        <title>Molecular characterization of firefly nuptial gifts: a multi-omics approach sheds light on postcopulatory sexual selection.</title>
        <authorList>
            <person name="Al-Wathiqui N."/>
            <person name="Fallon T.R."/>
            <person name="South A."/>
            <person name="Weng J.K."/>
            <person name="Lewis S.M."/>
        </authorList>
    </citation>
    <scope>NUCLEOTIDE SEQUENCE</scope>
</reference>
<evidence type="ECO:0000313" key="3">
    <source>
        <dbReference type="EMBL" id="KAB0800121.1"/>
    </source>
</evidence>
<organism evidence="2">
    <name type="scientific">Photinus pyralis</name>
    <name type="common">Common eastern firefly</name>
    <name type="synonym">Lampyris pyralis</name>
    <dbReference type="NCBI Taxonomy" id="7054"/>
    <lineage>
        <taxon>Eukaryota</taxon>
        <taxon>Metazoa</taxon>
        <taxon>Ecdysozoa</taxon>
        <taxon>Arthropoda</taxon>
        <taxon>Hexapoda</taxon>
        <taxon>Insecta</taxon>
        <taxon>Pterygota</taxon>
        <taxon>Neoptera</taxon>
        <taxon>Endopterygota</taxon>
        <taxon>Coleoptera</taxon>
        <taxon>Polyphaga</taxon>
        <taxon>Elateriformia</taxon>
        <taxon>Elateroidea</taxon>
        <taxon>Lampyridae</taxon>
        <taxon>Lampyrinae</taxon>
        <taxon>Photinus</taxon>
    </lineage>
</organism>
<name>A0A1Y1KHH4_PHOPY</name>
<evidence type="ECO:0000313" key="4">
    <source>
        <dbReference type="Proteomes" id="UP000327044"/>
    </source>
</evidence>
<feature type="transmembrane region" description="Helical" evidence="1">
    <location>
        <begin position="6"/>
        <end position="24"/>
    </location>
</feature>
<dbReference type="EMBL" id="VVIM01000005">
    <property type="protein sequence ID" value="KAB0800121.1"/>
    <property type="molecule type" value="Genomic_DNA"/>
</dbReference>